<dbReference type="RefSeq" id="WP_270029253.1">
    <property type="nucleotide sequence ID" value="NZ_JAPDDP010000087.1"/>
</dbReference>
<feature type="region of interest" description="Disordered" evidence="1">
    <location>
        <begin position="55"/>
        <end position="83"/>
    </location>
</feature>
<evidence type="ECO:0000313" key="4">
    <source>
        <dbReference type="Proteomes" id="UP001147653"/>
    </source>
</evidence>
<protein>
    <submittedName>
        <fullName evidence="3">DUF1707 domain-containing protein</fullName>
    </submittedName>
</protein>
<dbReference type="Proteomes" id="UP001147653">
    <property type="component" value="Unassembled WGS sequence"/>
</dbReference>
<dbReference type="PANTHER" id="PTHR40763:SF4">
    <property type="entry name" value="DUF1707 DOMAIN-CONTAINING PROTEIN"/>
    <property type="match status" value="1"/>
</dbReference>
<comment type="caution">
    <text evidence="3">The sequence shown here is derived from an EMBL/GenBank/DDBJ whole genome shotgun (WGS) entry which is preliminary data.</text>
</comment>
<feature type="domain" description="DUF1707" evidence="2">
    <location>
        <begin position="4"/>
        <end position="56"/>
    </location>
</feature>
<sequence>MDRTRASDTEREWIVGLLREAATNGRITVEELDERCAVAYAAKTRGELAALVEDLPRPPKLGPAPAPPAYPPPAPRPQAFPPPIPPPLPPWIKPWPGLRPWLPGMQMFSQEWAGGADPREAGRKVLDHVVPIFTAEGYQLVHRTGAQIVLRDRLGNSVTIDMTLHPGRTETHVWGVASRAIRQALDRF</sequence>
<gene>
    <name evidence="3" type="ORF">OJ997_31130</name>
</gene>
<dbReference type="InterPro" id="IPR012551">
    <property type="entry name" value="DUF1707_SHOCT-like"/>
</dbReference>
<name>A0A9X3NNQ6_9ACTN</name>
<feature type="compositionally biased region" description="Pro residues" evidence="1">
    <location>
        <begin position="58"/>
        <end position="83"/>
    </location>
</feature>
<dbReference type="Pfam" id="PF08044">
    <property type="entry name" value="DUF1707"/>
    <property type="match status" value="1"/>
</dbReference>
<dbReference type="EMBL" id="JAPDDP010000087">
    <property type="protein sequence ID" value="MDA0184797.1"/>
    <property type="molecule type" value="Genomic_DNA"/>
</dbReference>
<evidence type="ECO:0000256" key="1">
    <source>
        <dbReference type="SAM" id="MobiDB-lite"/>
    </source>
</evidence>
<evidence type="ECO:0000259" key="2">
    <source>
        <dbReference type="Pfam" id="PF08044"/>
    </source>
</evidence>
<keyword evidence="4" id="KW-1185">Reference proteome</keyword>
<organism evidence="3 4">
    <name type="scientific">Solirubrobacter phytolaccae</name>
    <dbReference type="NCBI Taxonomy" id="1404360"/>
    <lineage>
        <taxon>Bacteria</taxon>
        <taxon>Bacillati</taxon>
        <taxon>Actinomycetota</taxon>
        <taxon>Thermoleophilia</taxon>
        <taxon>Solirubrobacterales</taxon>
        <taxon>Solirubrobacteraceae</taxon>
        <taxon>Solirubrobacter</taxon>
    </lineage>
</organism>
<reference evidence="3" key="1">
    <citation type="submission" date="2022-10" db="EMBL/GenBank/DDBJ databases">
        <title>The WGS of Solirubrobacter phytolaccae KCTC 29190.</title>
        <authorList>
            <person name="Jiang Z."/>
        </authorList>
    </citation>
    <scope>NUCLEOTIDE SEQUENCE</scope>
    <source>
        <strain evidence="3">KCTC 29190</strain>
    </source>
</reference>
<evidence type="ECO:0000313" key="3">
    <source>
        <dbReference type="EMBL" id="MDA0184797.1"/>
    </source>
</evidence>
<dbReference type="AlphaFoldDB" id="A0A9X3NNQ6"/>
<proteinExistence type="predicted"/>
<accession>A0A9X3NNQ6</accession>
<dbReference type="PANTHER" id="PTHR40763">
    <property type="entry name" value="MEMBRANE PROTEIN-RELATED"/>
    <property type="match status" value="1"/>
</dbReference>